<keyword evidence="4" id="KW-1003">Cell membrane</keyword>
<evidence type="ECO:0000256" key="8">
    <source>
        <dbReference type="SAM" id="Phobius"/>
    </source>
</evidence>
<feature type="transmembrane region" description="Helical" evidence="8">
    <location>
        <begin position="278"/>
        <end position="303"/>
    </location>
</feature>
<evidence type="ECO:0000256" key="3">
    <source>
        <dbReference type="ARBA" id="ARBA00022448"/>
    </source>
</evidence>
<dbReference type="PROSITE" id="PS51012">
    <property type="entry name" value="ABC_TM2"/>
    <property type="match status" value="1"/>
</dbReference>
<evidence type="ECO:0000256" key="1">
    <source>
        <dbReference type="ARBA" id="ARBA00004651"/>
    </source>
</evidence>
<keyword evidence="5 8" id="KW-0812">Transmembrane</keyword>
<evidence type="ECO:0000256" key="5">
    <source>
        <dbReference type="ARBA" id="ARBA00022692"/>
    </source>
</evidence>
<dbReference type="OrthoDB" id="266913at2"/>
<dbReference type="GO" id="GO:0140359">
    <property type="term" value="F:ABC-type transporter activity"/>
    <property type="evidence" value="ECO:0007669"/>
    <property type="project" value="InterPro"/>
</dbReference>
<dbReference type="PANTHER" id="PTHR30294:SF38">
    <property type="entry name" value="TRANSPORT PERMEASE PROTEIN"/>
    <property type="match status" value="1"/>
</dbReference>
<proteinExistence type="inferred from homology"/>
<evidence type="ECO:0000256" key="6">
    <source>
        <dbReference type="ARBA" id="ARBA00022989"/>
    </source>
</evidence>
<gene>
    <name evidence="10" type="ORF">FPE01S_01_01850</name>
</gene>
<feature type="transmembrane region" description="Helical" evidence="8">
    <location>
        <begin position="232"/>
        <end position="252"/>
    </location>
</feature>
<reference evidence="10 11" key="1">
    <citation type="submission" date="2015-04" db="EMBL/GenBank/DDBJ databases">
        <title>Whole genome shotgun sequence of Flavihumibacter petaseus NBRC 106054.</title>
        <authorList>
            <person name="Miyazawa S."/>
            <person name="Hosoyama A."/>
            <person name="Hashimoto M."/>
            <person name="Noguchi M."/>
            <person name="Tsuchikane K."/>
            <person name="Ohji S."/>
            <person name="Yamazoe A."/>
            <person name="Ichikawa N."/>
            <person name="Kimura A."/>
            <person name="Fujita N."/>
        </authorList>
    </citation>
    <scope>NUCLEOTIDE SEQUENCE [LARGE SCALE GENOMIC DNA]</scope>
    <source>
        <strain evidence="10 11">NBRC 106054</strain>
    </source>
</reference>
<evidence type="ECO:0000256" key="7">
    <source>
        <dbReference type="ARBA" id="ARBA00023136"/>
    </source>
</evidence>
<keyword evidence="6 8" id="KW-1133">Transmembrane helix</keyword>
<dbReference type="GO" id="GO:0005886">
    <property type="term" value="C:plasma membrane"/>
    <property type="evidence" value="ECO:0007669"/>
    <property type="project" value="UniProtKB-SubCell"/>
</dbReference>
<dbReference type="STRING" id="1220578.FPE01S_01_01850"/>
<dbReference type="Proteomes" id="UP000033121">
    <property type="component" value="Unassembled WGS sequence"/>
</dbReference>
<feature type="transmembrane region" description="Helical" evidence="8">
    <location>
        <begin position="315"/>
        <end position="339"/>
    </location>
</feature>
<keyword evidence="7 8" id="KW-0472">Membrane</keyword>
<dbReference type="InterPro" id="IPR013525">
    <property type="entry name" value="ABC2_TM"/>
</dbReference>
<accession>A0A0E9MUK9</accession>
<feature type="transmembrane region" description="Helical" evidence="8">
    <location>
        <begin position="346"/>
        <end position="366"/>
    </location>
</feature>
<feature type="domain" description="ABC transmembrane type-2" evidence="9">
    <location>
        <begin position="195"/>
        <end position="427"/>
    </location>
</feature>
<comment type="caution">
    <text evidence="10">The sequence shown here is derived from an EMBL/GenBank/DDBJ whole genome shotgun (WGS) entry which is preliminary data.</text>
</comment>
<comment type="similarity">
    <text evidence="2">Belongs to the ABC-2 integral membrane protein family.</text>
</comment>
<organism evidence="10 11">
    <name type="scientific">Flavihumibacter petaseus NBRC 106054</name>
    <dbReference type="NCBI Taxonomy" id="1220578"/>
    <lineage>
        <taxon>Bacteria</taxon>
        <taxon>Pseudomonadati</taxon>
        <taxon>Bacteroidota</taxon>
        <taxon>Chitinophagia</taxon>
        <taxon>Chitinophagales</taxon>
        <taxon>Chitinophagaceae</taxon>
        <taxon>Flavihumibacter</taxon>
    </lineage>
</organism>
<keyword evidence="11" id="KW-1185">Reference proteome</keyword>
<sequence length="429" mass="47100">MKKIIATFWNECRLFIRDITGMVLLFLMPLGLTIIMALIQDAPFREYQHIRFEILWLDADKGQLAENLREGLEETGQFRLIDSLDGRPLDTVAVKAAIQGGRYKIGIIVPRSISAEVVNSANQVANELGKSLGAAGKLPERPTRQATVEIYFDPVTKQAMKSALLNALDKQLTKVQAEMILGRLSRKMEDLDSTGVSQFNLEEKLQAVRLREFAAGSRKGPQLSSNSVQHNVPAWAIFGLFFIIVPISGNMIREREEGSLMRIRMVPGSYLSILAGKLLFYVLLGTAQFYMMLVAGLLILPHLGLPALVMGQAPAALLVTALAIAITATAYGLLVGAVFQTPNQALPFGAISIVILSAIGGIWVPVEILPPGLQQLAKASPMYWALDAINDLFLRHGNLKTVATHMGILSIFSACFLFIAGWIENYRKK</sequence>
<evidence type="ECO:0000256" key="2">
    <source>
        <dbReference type="ARBA" id="ARBA00007783"/>
    </source>
</evidence>
<dbReference type="RefSeq" id="WP_046367082.1">
    <property type="nucleotide sequence ID" value="NZ_BBWV01000001.1"/>
</dbReference>
<dbReference type="AlphaFoldDB" id="A0A0E9MUK9"/>
<evidence type="ECO:0000256" key="4">
    <source>
        <dbReference type="ARBA" id="ARBA00022475"/>
    </source>
</evidence>
<keyword evidence="3" id="KW-0813">Transport</keyword>
<dbReference type="EMBL" id="BBWV01000001">
    <property type="protein sequence ID" value="GAO41173.1"/>
    <property type="molecule type" value="Genomic_DNA"/>
</dbReference>
<dbReference type="Pfam" id="PF12698">
    <property type="entry name" value="ABC2_membrane_3"/>
    <property type="match status" value="1"/>
</dbReference>
<evidence type="ECO:0000313" key="10">
    <source>
        <dbReference type="EMBL" id="GAO41173.1"/>
    </source>
</evidence>
<evidence type="ECO:0000313" key="11">
    <source>
        <dbReference type="Proteomes" id="UP000033121"/>
    </source>
</evidence>
<comment type="subcellular location">
    <subcellularLocation>
        <location evidence="1">Cell membrane</location>
        <topology evidence="1">Multi-pass membrane protein</topology>
    </subcellularLocation>
</comment>
<feature type="transmembrane region" description="Helical" evidence="8">
    <location>
        <begin position="21"/>
        <end position="39"/>
    </location>
</feature>
<dbReference type="InterPro" id="IPR047817">
    <property type="entry name" value="ABC2_TM_bact-type"/>
</dbReference>
<dbReference type="InterPro" id="IPR051449">
    <property type="entry name" value="ABC-2_transporter_component"/>
</dbReference>
<name>A0A0E9MUK9_9BACT</name>
<evidence type="ECO:0000259" key="9">
    <source>
        <dbReference type="PROSITE" id="PS51012"/>
    </source>
</evidence>
<feature type="transmembrane region" description="Helical" evidence="8">
    <location>
        <begin position="402"/>
        <end position="423"/>
    </location>
</feature>
<dbReference type="PANTHER" id="PTHR30294">
    <property type="entry name" value="MEMBRANE COMPONENT OF ABC TRANSPORTER YHHJ-RELATED"/>
    <property type="match status" value="1"/>
</dbReference>
<protein>
    <submittedName>
        <fullName evidence="10">Putative ABC transporter permease protein</fullName>
    </submittedName>
</protein>